<sequence length="208" mass="23258">MAASKPVLTPLPTSPSLQSKSGTPLSNPTEYRTVVGSLQYLLITRPDIAFAVNKLSQYMHSPTSEHWIFVKRLLRYLCGTINDGLQLHRNSPLQMHAFTNHQHHEPVSQLMAYSDADWGGDKDDFSSTSAYIVYLGNCIKQNLIFCHVICRMLDDLLVRCTISLTEALCGYQFALPRLDGRQLLTRSNPGQCRAINDEGMPHVISGHS</sequence>
<evidence type="ECO:0008006" key="4">
    <source>
        <dbReference type="Google" id="ProtNLM"/>
    </source>
</evidence>
<gene>
    <name evidence="2" type="ORF">DKX38_020746</name>
</gene>
<evidence type="ECO:0000313" key="3">
    <source>
        <dbReference type="Proteomes" id="UP000326939"/>
    </source>
</evidence>
<dbReference type="GO" id="GO:0006457">
    <property type="term" value="P:protein folding"/>
    <property type="evidence" value="ECO:0007669"/>
    <property type="project" value="InterPro"/>
</dbReference>
<reference evidence="3" key="1">
    <citation type="journal article" date="2019" name="Gigascience">
        <title>De novo genome assembly of the endangered Acer yangbiense, a plant species with extremely small populations endemic to Yunnan Province, China.</title>
        <authorList>
            <person name="Yang J."/>
            <person name="Wariss H.M."/>
            <person name="Tao L."/>
            <person name="Zhang R."/>
            <person name="Yun Q."/>
            <person name="Hollingsworth P."/>
            <person name="Dao Z."/>
            <person name="Luo G."/>
            <person name="Guo H."/>
            <person name="Ma Y."/>
            <person name="Sun W."/>
        </authorList>
    </citation>
    <scope>NUCLEOTIDE SEQUENCE [LARGE SCALE GENOMIC DNA]</scope>
    <source>
        <strain evidence="3">cv. br00</strain>
    </source>
</reference>
<keyword evidence="3" id="KW-1185">Reference proteome</keyword>
<dbReference type="AlphaFoldDB" id="A0A5N5K625"/>
<dbReference type="InterPro" id="IPR008971">
    <property type="entry name" value="HSP40/DnaJ_pept-bd"/>
</dbReference>
<organism evidence="2 3">
    <name type="scientific">Salix brachista</name>
    <dbReference type="NCBI Taxonomy" id="2182728"/>
    <lineage>
        <taxon>Eukaryota</taxon>
        <taxon>Viridiplantae</taxon>
        <taxon>Streptophyta</taxon>
        <taxon>Embryophyta</taxon>
        <taxon>Tracheophyta</taxon>
        <taxon>Spermatophyta</taxon>
        <taxon>Magnoliopsida</taxon>
        <taxon>eudicotyledons</taxon>
        <taxon>Gunneridae</taxon>
        <taxon>Pentapetalae</taxon>
        <taxon>rosids</taxon>
        <taxon>fabids</taxon>
        <taxon>Malpighiales</taxon>
        <taxon>Salicaceae</taxon>
        <taxon>Saliceae</taxon>
        <taxon>Salix</taxon>
    </lineage>
</organism>
<dbReference type="Proteomes" id="UP000326939">
    <property type="component" value="Chromosome 14"/>
</dbReference>
<dbReference type="PANTHER" id="PTHR11439">
    <property type="entry name" value="GAG-POL-RELATED RETROTRANSPOSON"/>
    <property type="match status" value="1"/>
</dbReference>
<feature type="compositionally biased region" description="Low complexity" evidence="1">
    <location>
        <begin position="1"/>
        <end position="21"/>
    </location>
</feature>
<evidence type="ECO:0000256" key="1">
    <source>
        <dbReference type="SAM" id="MobiDB-lite"/>
    </source>
</evidence>
<feature type="region of interest" description="Disordered" evidence="1">
    <location>
        <begin position="1"/>
        <end position="28"/>
    </location>
</feature>
<dbReference type="PANTHER" id="PTHR11439:SF489">
    <property type="entry name" value="RNA-DIRECTED DNA POLYMERASE"/>
    <property type="match status" value="1"/>
</dbReference>
<dbReference type="SUPFAM" id="SSF49493">
    <property type="entry name" value="HSP40/DnaJ peptide-binding domain"/>
    <property type="match status" value="1"/>
</dbReference>
<dbReference type="GO" id="GO:0051082">
    <property type="term" value="F:unfolded protein binding"/>
    <property type="evidence" value="ECO:0007669"/>
    <property type="project" value="InterPro"/>
</dbReference>
<dbReference type="Gene3D" id="2.60.260.20">
    <property type="entry name" value="Urease metallochaperone UreE, N-terminal domain"/>
    <property type="match status" value="1"/>
</dbReference>
<dbReference type="EMBL" id="VDCV01000014">
    <property type="protein sequence ID" value="KAB5526899.1"/>
    <property type="molecule type" value="Genomic_DNA"/>
</dbReference>
<comment type="caution">
    <text evidence="2">The sequence shown here is derived from an EMBL/GenBank/DDBJ whole genome shotgun (WGS) entry which is preliminary data.</text>
</comment>
<accession>A0A5N5K625</accession>
<protein>
    <recommendedName>
        <fullName evidence="4">Reverse transcriptase Ty1/copia-type domain-containing protein</fullName>
    </recommendedName>
</protein>
<name>A0A5N5K625_9ROSI</name>
<evidence type="ECO:0000313" key="2">
    <source>
        <dbReference type="EMBL" id="KAB5526899.1"/>
    </source>
</evidence>
<proteinExistence type="predicted"/>